<dbReference type="EMBL" id="WJBD01000019">
    <property type="protein sequence ID" value="MBC3889444.1"/>
    <property type="molecule type" value="Genomic_DNA"/>
</dbReference>
<reference evidence="2" key="2">
    <citation type="submission" date="2020-10" db="EMBL/GenBank/DDBJ databases">
        <title>Comparative genomics of the Acetobacterium genus.</title>
        <authorList>
            <person name="Marshall C."/>
            <person name="May H."/>
            <person name="Norman S."/>
        </authorList>
    </citation>
    <scope>NUCLEOTIDE SEQUENCE</scope>
    <source>
        <strain evidence="2">DER-2019</strain>
    </source>
</reference>
<protein>
    <submittedName>
        <fullName evidence="2">DegV family EDD domain-containing protein</fullName>
    </submittedName>
</protein>
<proteinExistence type="predicted"/>
<dbReference type="PANTHER" id="PTHR33434">
    <property type="entry name" value="DEGV DOMAIN-CONTAINING PROTEIN DR_1986-RELATED"/>
    <property type="match status" value="1"/>
</dbReference>
<dbReference type="RefSeq" id="WP_148568444.1">
    <property type="nucleotide sequence ID" value="NZ_RXYA01000018.1"/>
</dbReference>
<dbReference type="SUPFAM" id="SSF82549">
    <property type="entry name" value="DAK1/DegV-like"/>
    <property type="match status" value="1"/>
</dbReference>
<dbReference type="NCBIfam" id="TIGR00762">
    <property type="entry name" value="DegV"/>
    <property type="match status" value="1"/>
</dbReference>
<dbReference type="Gene3D" id="2.20.28.50">
    <property type="entry name" value="degv family protein"/>
    <property type="match status" value="1"/>
</dbReference>
<evidence type="ECO:0000256" key="1">
    <source>
        <dbReference type="ARBA" id="ARBA00023121"/>
    </source>
</evidence>
<accession>A0A923KQS6</accession>
<dbReference type="Gene3D" id="3.30.1180.10">
    <property type="match status" value="1"/>
</dbReference>
<dbReference type="PANTHER" id="PTHR33434:SF2">
    <property type="entry name" value="FATTY ACID-BINDING PROTEIN TM_1468"/>
    <property type="match status" value="1"/>
</dbReference>
<reference evidence="2" key="1">
    <citation type="submission" date="2019-10" db="EMBL/GenBank/DDBJ databases">
        <authorList>
            <person name="Ross D.E."/>
            <person name="Gulliver D."/>
        </authorList>
    </citation>
    <scope>NUCLEOTIDE SEQUENCE</scope>
    <source>
        <strain evidence="2">DER-2019</strain>
    </source>
</reference>
<dbReference type="InterPro" id="IPR043168">
    <property type="entry name" value="DegV_C"/>
</dbReference>
<dbReference type="PROSITE" id="PS51482">
    <property type="entry name" value="DEGV"/>
    <property type="match status" value="1"/>
</dbReference>
<dbReference type="InterPro" id="IPR003797">
    <property type="entry name" value="DegV"/>
</dbReference>
<sequence length="282" mass="31531">MKPRIISDSSCDLPLNFLAKEDIDFSVVPLKIIVGDHEFIDDETINTKELIAAMKEYKEASSTACPSPEEFAAELRKSEENYVITITSGLSGTFNSARVAANMVLEENGDRKIGLFDSLATSPSMILMIMKLRDWIKAGMYDFETICEKLSEYQKTLTLLFLLQDLSNLVKSGRMSRIAGAVASALSIMPICRATTDKGEIEVVEKIRGVKKALSSMVNMVEAKVKTHEQFPVVITHCNNLSQAETLKDLLEKRFNLKEVYIFPMHGLTSYYSNDKGLIMSF</sequence>
<dbReference type="OrthoDB" id="2138472at2"/>
<keyword evidence="1" id="KW-0446">Lipid-binding</keyword>
<name>A0A923KQS6_9FIRM</name>
<organism evidence="2 3">
    <name type="scientific">Acetobacterium paludosum</name>
    <dbReference type="NCBI Taxonomy" id="52693"/>
    <lineage>
        <taxon>Bacteria</taxon>
        <taxon>Bacillati</taxon>
        <taxon>Bacillota</taxon>
        <taxon>Clostridia</taxon>
        <taxon>Eubacteriales</taxon>
        <taxon>Eubacteriaceae</taxon>
        <taxon>Acetobacterium</taxon>
    </lineage>
</organism>
<dbReference type="Pfam" id="PF02645">
    <property type="entry name" value="DegV"/>
    <property type="match status" value="1"/>
</dbReference>
<dbReference type="InterPro" id="IPR050270">
    <property type="entry name" value="DegV_domain_contain"/>
</dbReference>
<evidence type="ECO:0000313" key="2">
    <source>
        <dbReference type="EMBL" id="MBC3889444.1"/>
    </source>
</evidence>
<evidence type="ECO:0000313" key="3">
    <source>
        <dbReference type="Proteomes" id="UP000616595"/>
    </source>
</evidence>
<dbReference type="Gene3D" id="3.40.50.10440">
    <property type="entry name" value="Dihydroxyacetone kinase, domain 1"/>
    <property type="match status" value="1"/>
</dbReference>
<dbReference type="GO" id="GO:0008289">
    <property type="term" value="F:lipid binding"/>
    <property type="evidence" value="ECO:0007669"/>
    <property type="project" value="UniProtKB-KW"/>
</dbReference>
<keyword evidence="3" id="KW-1185">Reference proteome</keyword>
<dbReference type="Proteomes" id="UP000616595">
    <property type="component" value="Unassembled WGS sequence"/>
</dbReference>
<comment type="caution">
    <text evidence="2">The sequence shown here is derived from an EMBL/GenBank/DDBJ whole genome shotgun (WGS) entry which is preliminary data.</text>
</comment>
<gene>
    <name evidence="2" type="ORF">GH810_14105</name>
</gene>
<dbReference type="AlphaFoldDB" id="A0A923KQS6"/>